<dbReference type="AlphaFoldDB" id="A0A1Q8YGF5"/>
<reference evidence="1 2" key="1">
    <citation type="submission" date="2017-01" db="EMBL/GenBank/DDBJ databases">
        <title>Genome sequence of Rhodoferax antarcticus ANT.BR, a psychrophilic purple nonsulfur bacterium from an Antarctic microbial mat.</title>
        <authorList>
            <person name="Baker J."/>
            <person name="Riester C."/>
            <person name="Skinner B."/>
            <person name="Newell A."/>
            <person name="Swingley W."/>
            <person name="Madigan M."/>
            <person name="Jung D."/>
            <person name="Asao M."/>
            <person name="Chen M."/>
            <person name="Loughlin P."/>
            <person name="Pan H."/>
            <person name="Lin S."/>
            <person name="Li N."/>
            <person name="Shaw J."/>
            <person name="Prado M."/>
            <person name="Sherman C."/>
            <person name="Li X."/>
            <person name="Tang J."/>
            <person name="Blankenship R."/>
            <person name="Zhao T."/>
            <person name="Touchman J."/>
            <person name="Sattley M."/>
        </authorList>
    </citation>
    <scope>NUCLEOTIDE SEQUENCE [LARGE SCALE GENOMIC DNA]</scope>
    <source>
        <strain evidence="1 2">ANT.BR</strain>
    </source>
</reference>
<keyword evidence="2" id="KW-1185">Reference proteome</keyword>
<sequence>MTMMAFFMPFSKRLLPSLHCWLLTVALLWLTQGVGWAAEATTDASEAFTTPSLTLERSDGNLLLTARFRLALPTVVEDALQKGIPIYFLARAELLRERWYWTKRSVTTAQRRTRLAYHPLTRRWRLTTGSGDMTEATQGLTLGQNFESLDDAMAAVRGISRWKIAEDTNIESGVKHLVTFSFELDTSQLPRPLQIGTLGQSDWALDVNLSQPLEPERSK</sequence>
<organism evidence="1 2">
    <name type="scientific">Rhodoferax antarcticus ANT.BR</name>
    <dbReference type="NCBI Taxonomy" id="1111071"/>
    <lineage>
        <taxon>Bacteria</taxon>
        <taxon>Pseudomonadati</taxon>
        <taxon>Pseudomonadota</taxon>
        <taxon>Betaproteobacteria</taxon>
        <taxon>Burkholderiales</taxon>
        <taxon>Comamonadaceae</taxon>
        <taxon>Rhodoferax</taxon>
    </lineage>
</organism>
<dbReference type="STRING" id="81479.RA876_03055"/>
<evidence type="ECO:0000313" key="2">
    <source>
        <dbReference type="Proteomes" id="UP000185911"/>
    </source>
</evidence>
<proteinExistence type="predicted"/>
<dbReference type="Pfam" id="PF14334">
    <property type="entry name" value="DUF4390"/>
    <property type="match status" value="1"/>
</dbReference>
<gene>
    <name evidence="1" type="ORF">BLL52_1727</name>
</gene>
<dbReference type="Proteomes" id="UP000185911">
    <property type="component" value="Unassembled WGS sequence"/>
</dbReference>
<evidence type="ECO:0000313" key="1">
    <source>
        <dbReference type="EMBL" id="OLP06980.1"/>
    </source>
</evidence>
<dbReference type="InterPro" id="IPR025500">
    <property type="entry name" value="DUF4390"/>
</dbReference>
<accession>A0A1Q8YGF5</accession>
<comment type="caution">
    <text evidence="1">The sequence shown here is derived from an EMBL/GenBank/DDBJ whole genome shotgun (WGS) entry which is preliminary data.</text>
</comment>
<protein>
    <submittedName>
        <fullName evidence="1">Putative proline rich signal peptide protein</fullName>
    </submittedName>
</protein>
<name>A0A1Q8YGF5_9BURK</name>
<dbReference type="EMBL" id="MSYM01000011">
    <property type="protein sequence ID" value="OLP06980.1"/>
    <property type="molecule type" value="Genomic_DNA"/>
</dbReference>